<dbReference type="RefSeq" id="WP_066884988.1">
    <property type="nucleotide sequence ID" value="NZ_JYIJ01000016.1"/>
</dbReference>
<dbReference type="EC" id="3.1.3.41" evidence="2"/>
<dbReference type="Gene3D" id="3.40.50.1000">
    <property type="entry name" value="HAD superfamily/HAD-like"/>
    <property type="match status" value="2"/>
</dbReference>
<dbReference type="Pfam" id="PF18407">
    <property type="entry name" value="GNAT_like"/>
    <property type="match status" value="1"/>
</dbReference>
<dbReference type="Proteomes" id="UP000070188">
    <property type="component" value="Unassembled WGS sequence"/>
</dbReference>
<dbReference type="InterPro" id="IPR006357">
    <property type="entry name" value="HAD-SF_hydro_IIA"/>
</dbReference>
<dbReference type="InterPro" id="IPR036412">
    <property type="entry name" value="HAD-like_sf"/>
</dbReference>
<keyword evidence="2" id="KW-0378">Hydrolase</keyword>
<dbReference type="InterPro" id="IPR023214">
    <property type="entry name" value="HAD_sf"/>
</dbReference>
<dbReference type="STRING" id="1469144.LI90_1123"/>
<dbReference type="PANTHER" id="PTHR19288">
    <property type="entry name" value="4-NITROPHENYLPHOSPHATASE-RELATED"/>
    <property type="match status" value="1"/>
</dbReference>
<dbReference type="GO" id="GO:0016791">
    <property type="term" value="F:phosphatase activity"/>
    <property type="evidence" value="ECO:0007669"/>
    <property type="project" value="TreeGrafter"/>
</dbReference>
<feature type="domain" description="GCN5-related N-acetyltransferase-like" evidence="1">
    <location>
        <begin position="286"/>
        <end position="343"/>
    </location>
</feature>
<reference evidence="3" key="1">
    <citation type="submission" date="2015-04" db="EMBL/GenBank/DDBJ databases">
        <title>Physiological reanalysis, assessment of diazotrophy, and genome sequences of multiple isolates of Streptomyces thermoautotrophicus.</title>
        <authorList>
            <person name="MacKellar D.C."/>
            <person name="Lieber L."/>
            <person name="Norman J."/>
            <person name="Bolger A."/>
            <person name="Tobin C."/>
            <person name="Murray J.W."/>
            <person name="Chang R."/>
            <person name="Ford T."/>
            <person name="Nguyen P.Q."/>
            <person name="Woodward J."/>
            <person name="Permingeat H."/>
            <person name="Joshi N.S."/>
            <person name="Silver P.A."/>
            <person name="Usadel B."/>
            <person name="Rutherford A.W."/>
            <person name="Friesen M."/>
            <person name="Prell J."/>
        </authorList>
    </citation>
    <scope>NUCLEOTIDE SEQUENCE [LARGE SCALE GENOMIC DNA]</scope>
    <source>
        <strain evidence="3">H1</strain>
    </source>
</reference>
<dbReference type="InterPro" id="IPR041065">
    <property type="entry name" value="GNAT-like"/>
</dbReference>
<accession>A0A132MNQ9</accession>
<name>A0A132MNQ9_9ACTN</name>
<dbReference type="SUPFAM" id="SSF56784">
    <property type="entry name" value="HAD-like"/>
    <property type="match status" value="1"/>
</dbReference>
<sequence length="343" mass="35998">MLSASPRASERPLVEIYDTALLDLDGVIYVGPRPVEHAAEALAEARSRGMRVGFVTNNASRTPQAVAAHLVELGVAAQPEDVVTSAQAAARLVREQVPPGSAVLVIGGEGIIEALREQGLRPVRSCEEQPAAVVQGYAPDVGWRQLAEGAFAVRRGLPWIATNLDLTLPTPRGPAPGNGALVAAVRAATGAEPRLVAGKPHAPLFHETVVRIGARRPLVVGDRLDTDIEGANNVGADSLLVMTGATTPRDLLAAPAHRRPTYIAADLRGLLATHPPVQPAGDGWRCGRWTAWVRDGELHVARAEGAAPPEPTDACDGLRALCAAAWSSQKPPEAEEALRILGL</sequence>
<proteinExistence type="predicted"/>
<dbReference type="Pfam" id="PF13344">
    <property type="entry name" value="Hydrolase_6"/>
    <property type="match status" value="1"/>
</dbReference>
<evidence type="ECO:0000259" key="1">
    <source>
        <dbReference type="Pfam" id="PF18407"/>
    </source>
</evidence>
<evidence type="ECO:0000313" key="3">
    <source>
        <dbReference type="Proteomes" id="UP000070188"/>
    </source>
</evidence>
<dbReference type="Pfam" id="PF13242">
    <property type="entry name" value="Hydrolase_like"/>
    <property type="match status" value="1"/>
</dbReference>
<dbReference type="EMBL" id="LAXD01000001">
    <property type="protein sequence ID" value="KWW99488.1"/>
    <property type="molecule type" value="Genomic_DNA"/>
</dbReference>
<dbReference type="AlphaFoldDB" id="A0A132MNQ9"/>
<protein>
    <submittedName>
        <fullName evidence="2">4-nitrophenylphosphatase</fullName>
        <ecNumber evidence="2">3.1.3.41</ecNumber>
    </submittedName>
</protein>
<dbReference type="PATRIC" id="fig|1469144.10.peg.1251"/>
<dbReference type="NCBIfam" id="TIGR01460">
    <property type="entry name" value="HAD-SF-IIA"/>
    <property type="match status" value="1"/>
</dbReference>
<organism evidence="2 3">
    <name type="scientific">Carbonactinospora thermoautotrophica</name>
    <dbReference type="NCBI Taxonomy" id="1469144"/>
    <lineage>
        <taxon>Bacteria</taxon>
        <taxon>Bacillati</taxon>
        <taxon>Actinomycetota</taxon>
        <taxon>Actinomycetes</taxon>
        <taxon>Kitasatosporales</taxon>
        <taxon>Carbonactinosporaceae</taxon>
        <taxon>Carbonactinospora</taxon>
    </lineage>
</organism>
<comment type="caution">
    <text evidence="2">The sequence shown here is derived from an EMBL/GenBank/DDBJ whole genome shotgun (WGS) entry which is preliminary data.</text>
</comment>
<keyword evidence="3" id="KW-1185">Reference proteome</keyword>
<evidence type="ECO:0000313" key="2">
    <source>
        <dbReference type="EMBL" id="KWW99488.1"/>
    </source>
</evidence>
<dbReference type="OrthoDB" id="3400930at2"/>
<dbReference type="GO" id="GO:0005737">
    <property type="term" value="C:cytoplasm"/>
    <property type="evidence" value="ECO:0007669"/>
    <property type="project" value="TreeGrafter"/>
</dbReference>
<gene>
    <name evidence="2" type="ORF">LI90_1123</name>
</gene>
<dbReference type="PANTHER" id="PTHR19288:SF95">
    <property type="entry name" value="D-GLYCEROL 3-PHOSPHATE PHOSPHATASE"/>
    <property type="match status" value="1"/>
</dbReference>